<dbReference type="RefSeq" id="WP_344532453.1">
    <property type="nucleotide sequence ID" value="NZ_BAAAPE010000015.1"/>
</dbReference>
<proteinExistence type="predicted"/>
<sequence>MSASTQLAAALSDLRTEEAEAEGFSVPRCDGHLTAVEHGT</sequence>
<reference evidence="1 2" key="1">
    <citation type="journal article" date="2019" name="Int. J. Syst. Evol. Microbiol.">
        <title>The Global Catalogue of Microorganisms (GCM) 10K type strain sequencing project: providing services to taxonomists for standard genome sequencing and annotation.</title>
        <authorList>
            <consortium name="The Broad Institute Genomics Platform"/>
            <consortium name="The Broad Institute Genome Sequencing Center for Infectious Disease"/>
            <person name="Wu L."/>
            <person name="Ma J."/>
        </authorList>
    </citation>
    <scope>NUCLEOTIDE SEQUENCE [LARGE SCALE GENOMIC DNA]</scope>
    <source>
        <strain evidence="1 2">JCM 15478</strain>
    </source>
</reference>
<name>A0ABN2WHR2_9ACTN</name>
<keyword evidence="2" id="KW-1185">Reference proteome</keyword>
<accession>A0ABN2WHR2</accession>
<dbReference type="EMBL" id="BAAAPE010000015">
    <property type="protein sequence ID" value="GAA2092713.1"/>
    <property type="molecule type" value="Genomic_DNA"/>
</dbReference>
<evidence type="ECO:0000313" key="2">
    <source>
        <dbReference type="Proteomes" id="UP001500016"/>
    </source>
</evidence>
<evidence type="ECO:0000313" key="1">
    <source>
        <dbReference type="EMBL" id="GAA2092713.1"/>
    </source>
</evidence>
<protein>
    <submittedName>
        <fullName evidence="1">Uncharacterized protein</fullName>
    </submittedName>
</protein>
<dbReference type="Proteomes" id="UP001500016">
    <property type="component" value="Unassembled WGS sequence"/>
</dbReference>
<comment type="caution">
    <text evidence="1">The sequence shown here is derived from an EMBL/GenBank/DDBJ whole genome shotgun (WGS) entry which is preliminary data.</text>
</comment>
<organism evidence="1 2">
    <name type="scientific">Streptomyces albiaxialis</name>
    <dbReference type="NCBI Taxonomy" id="329523"/>
    <lineage>
        <taxon>Bacteria</taxon>
        <taxon>Bacillati</taxon>
        <taxon>Actinomycetota</taxon>
        <taxon>Actinomycetes</taxon>
        <taxon>Kitasatosporales</taxon>
        <taxon>Streptomycetaceae</taxon>
        <taxon>Streptomyces</taxon>
    </lineage>
</organism>
<gene>
    <name evidence="1" type="ORF">GCM10009801_59400</name>
</gene>